<gene>
    <name evidence="1" type="ORF">Aple_093300</name>
</gene>
<organism evidence="1 2">
    <name type="scientific">Acrocarpospora pleiomorpha</name>
    <dbReference type="NCBI Taxonomy" id="90975"/>
    <lineage>
        <taxon>Bacteria</taxon>
        <taxon>Bacillati</taxon>
        <taxon>Actinomycetota</taxon>
        <taxon>Actinomycetes</taxon>
        <taxon>Streptosporangiales</taxon>
        <taxon>Streptosporangiaceae</taxon>
        <taxon>Acrocarpospora</taxon>
    </lineage>
</organism>
<protein>
    <submittedName>
        <fullName evidence="1">Uncharacterized protein</fullName>
    </submittedName>
</protein>
<evidence type="ECO:0000313" key="1">
    <source>
        <dbReference type="EMBL" id="GES26431.1"/>
    </source>
</evidence>
<dbReference type="AlphaFoldDB" id="A0A5M3Y3M7"/>
<sequence>MDDDELLGLLAAALKAEEVVPRDFVEAAKTAYAWHGIDAELAVLAYDSAQHEEDLALTRADTAHLHSLAFRSAELTIEIEVTERTLVGQLVPPRPGTVRIWVESGWGPETPVDEVGGFTITAKPVDRFRLWCRCPGIADVITTWATV</sequence>
<keyword evidence="2" id="KW-1185">Reference proteome</keyword>
<dbReference type="EMBL" id="BLAF01000087">
    <property type="protein sequence ID" value="GES26431.1"/>
    <property type="molecule type" value="Genomic_DNA"/>
</dbReference>
<reference evidence="1 2" key="1">
    <citation type="submission" date="2019-10" db="EMBL/GenBank/DDBJ databases">
        <title>Whole genome shotgun sequence of Acrocarpospora pleiomorpha NBRC 16267.</title>
        <authorList>
            <person name="Ichikawa N."/>
            <person name="Kimura A."/>
            <person name="Kitahashi Y."/>
            <person name="Komaki H."/>
            <person name="Oguchi A."/>
        </authorList>
    </citation>
    <scope>NUCLEOTIDE SEQUENCE [LARGE SCALE GENOMIC DNA]</scope>
    <source>
        <strain evidence="1 2">NBRC 16267</strain>
    </source>
</reference>
<comment type="caution">
    <text evidence="1">The sequence shown here is derived from an EMBL/GenBank/DDBJ whole genome shotgun (WGS) entry which is preliminary data.</text>
</comment>
<name>A0A5M3Y3M7_9ACTN</name>
<accession>A0A5M3Y3M7</accession>
<dbReference type="Proteomes" id="UP000377595">
    <property type="component" value="Unassembled WGS sequence"/>
</dbReference>
<proteinExistence type="predicted"/>
<evidence type="ECO:0000313" key="2">
    <source>
        <dbReference type="Proteomes" id="UP000377595"/>
    </source>
</evidence>